<dbReference type="InterPro" id="IPR037160">
    <property type="entry name" value="DNA_Pol_thumb_sf"/>
</dbReference>
<dbReference type="Gene3D" id="3.30.210.10">
    <property type="entry name" value="DNA polymerase, thumb domain"/>
    <property type="match status" value="1"/>
</dbReference>
<evidence type="ECO:0000313" key="10">
    <source>
        <dbReference type="Proteomes" id="UP000053732"/>
    </source>
</evidence>
<dbReference type="Pfam" id="PF14792">
    <property type="entry name" value="DNA_pol_B_palm"/>
    <property type="match status" value="1"/>
</dbReference>
<evidence type="ECO:0000256" key="7">
    <source>
        <dbReference type="SAM" id="MobiDB-lite"/>
    </source>
</evidence>
<feature type="region of interest" description="Disordered" evidence="7">
    <location>
        <begin position="89"/>
        <end position="110"/>
    </location>
</feature>
<keyword evidence="4" id="KW-0548">Nucleotidyltransferase</keyword>
<dbReference type="GO" id="GO:0006303">
    <property type="term" value="P:double-strand break repair via nonhomologous end joining"/>
    <property type="evidence" value="ECO:0007669"/>
    <property type="project" value="TreeGrafter"/>
</dbReference>
<dbReference type="Pfam" id="PF14791">
    <property type="entry name" value="DNA_pol_B_thumb"/>
    <property type="match status" value="1"/>
</dbReference>
<dbReference type="Gene3D" id="3.30.460.10">
    <property type="entry name" value="Beta Polymerase, domain 2"/>
    <property type="match status" value="1"/>
</dbReference>
<feature type="region of interest" description="Disordered" evidence="7">
    <location>
        <begin position="214"/>
        <end position="270"/>
    </location>
</feature>
<evidence type="ECO:0000256" key="3">
    <source>
        <dbReference type="ARBA" id="ARBA00022679"/>
    </source>
</evidence>
<evidence type="ECO:0000256" key="6">
    <source>
        <dbReference type="ARBA" id="ARBA00023242"/>
    </source>
</evidence>
<sequence length="663" mass="74225">MIADLTSSLGDKTEHVSIFSSQPPIFILPMHLSLEELDEVEGRLIDYGGRLTYDIAEASLVLGKVGRAKRAALELRTRGVWTEELVPSSASKLTSGGAEPPIKRRRTDQYDGTRDVPVEIIDLSTESEGEDGVTNRHDSSKHSIPEKKAEAIKNAVTVLKLEWLDTSITSGKCVSQDPFVVYRGRKIPSPPPTTKTENKQDFLQQKSNQIIERAKQDAGLPTPRTPPPEHIHARRSKEPPEGPSQRPRPTLYRQTTSEHEKEEANPPQQPDWVRDHVVFACLRSAPLHPPNEDFISQLVKIRQIRELTLDEIGVRAYSTSIAALAAYPHPIQLPSEILALPGCNAKIADLFAQFQQHGDCDHTDDDGNVAAADALETDPMLRVLNSFYQIWGVGAKTAREFYQRGWRDLDDIVEHGWNTLSRVQQIGVKFYEEFQEGIPRSESEGIASVIREHAGRVRPEDGVGDGIECVIVGGYRRGKELSGDVDIVLSHRDDSVTRNLVVDVVASLEAERYITHTLSLHLTSSLREQQTLPFGGDDTRKFDTLDKALVVWQDPHFDATTGDNGHTGKNPNIHRRVDIIISPWRTVGCAVLGWSGDLTFQRDLRRHAKKARSLKFDSSGVRDRNTGRQVDLEQDGQTWEEREKLVMEGLGVGWRPPEERCSR</sequence>
<evidence type="ECO:0000259" key="8">
    <source>
        <dbReference type="PROSITE" id="PS50172"/>
    </source>
</evidence>
<dbReference type="Pfam" id="PF14716">
    <property type="entry name" value="HHH_8"/>
    <property type="match status" value="1"/>
</dbReference>
<dbReference type="SUPFAM" id="SSF81301">
    <property type="entry name" value="Nucleotidyltransferase"/>
    <property type="match status" value="1"/>
</dbReference>
<dbReference type="FunFam" id="3.30.210.10:FF:000005">
    <property type="entry name" value="DNA polymerase IV"/>
    <property type="match status" value="1"/>
</dbReference>
<dbReference type="InterPro" id="IPR002054">
    <property type="entry name" value="DNA-dir_DNA_pol_X"/>
</dbReference>
<dbReference type="GO" id="GO:0003887">
    <property type="term" value="F:DNA-directed DNA polymerase activity"/>
    <property type="evidence" value="ECO:0007669"/>
    <property type="project" value="InterPro"/>
</dbReference>
<keyword evidence="10" id="KW-1185">Reference proteome</keyword>
<dbReference type="FunFam" id="1.10.150.110:FF:000005">
    <property type="entry name" value="DNA polymerase POL4"/>
    <property type="match status" value="1"/>
</dbReference>
<dbReference type="Proteomes" id="UP000053732">
    <property type="component" value="Unassembled WGS sequence"/>
</dbReference>
<dbReference type="PROSITE" id="PS50172">
    <property type="entry name" value="BRCT"/>
    <property type="match status" value="1"/>
</dbReference>
<dbReference type="InterPro" id="IPR010996">
    <property type="entry name" value="HHH_MUS81"/>
</dbReference>
<feature type="region of interest" description="Disordered" evidence="7">
    <location>
        <begin position="124"/>
        <end position="146"/>
    </location>
</feature>
<dbReference type="InterPro" id="IPR043519">
    <property type="entry name" value="NT_sf"/>
</dbReference>
<accession>A0A0G4PG77</accession>
<evidence type="ECO:0000256" key="1">
    <source>
        <dbReference type="ARBA" id="ARBA00004123"/>
    </source>
</evidence>
<dbReference type="InterPro" id="IPR018944">
    <property type="entry name" value="DNA_pol_lambd_fingers_domain"/>
</dbReference>
<dbReference type="FunFam" id="1.10.150.20:FF:000010">
    <property type="entry name" value="DNA polymerase lambda"/>
    <property type="match status" value="1"/>
</dbReference>
<protein>
    <submittedName>
        <fullName evidence="9">BRCT</fullName>
    </submittedName>
</protein>
<dbReference type="InterPro" id="IPR028207">
    <property type="entry name" value="DNA_pol_B_palm_palm"/>
</dbReference>
<dbReference type="PANTHER" id="PTHR11276:SF29">
    <property type="entry name" value="DNA POLYMERASE TYPE-X FAMILY PROTEIN POL4"/>
    <property type="match status" value="1"/>
</dbReference>
<evidence type="ECO:0000256" key="2">
    <source>
        <dbReference type="ARBA" id="ARBA00008323"/>
    </source>
</evidence>
<feature type="compositionally biased region" description="Basic and acidic residues" evidence="7">
    <location>
        <begin position="227"/>
        <end position="240"/>
    </location>
</feature>
<dbReference type="SMART" id="SM00483">
    <property type="entry name" value="POLXc"/>
    <property type="match status" value="1"/>
</dbReference>
<dbReference type="InterPro" id="IPR029398">
    <property type="entry name" value="PolB_thumb"/>
</dbReference>
<dbReference type="Pfam" id="PF10391">
    <property type="entry name" value="DNA_pol_lambd_f"/>
    <property type="match status" value="1"/>
</dbReference>
<feature type="domain" description="BRCT" evidence="8">
    <location>
        <begin position="147"/>
        <end position="181"/>
    </location>
</feature>
<dbReference type="InterPro" id="IPR022312">
    <property type="entry name" value="DNA_pol_X"/>
</dbReference>
<proteinExistence type="inferred from homology"/>
<comment type="subcellular location">
    <subcellularLocation>
        <location evidence="1">Nucleus</location>
    </subcellularLocation>
</comment>
<dbReference type="CDD" id="cd00141">
    <property type="entry name" value="NT_POLXc"/>
    <property type="match status" value="1"/>
</dbReference>
<keyword evidence="5" id="KW-0479">Metal-binding</keyword>
<dbReference type="Gene3D" id="1.10.150.110">
    <property type="entry name" value="DNA polymerase beta, N-terminal domain-like"/>
    <property type="match status" value="1"/>
</dbReference>
<comment type="similarity">
    <text evidence="2">Belongs to the DNA polymerase type-X family.</text>
</comment>
<dbReference type="AlphaFoldDB" id="A0A0G4PG77"/>
<dbReference type="GO" id="GO:0003677">
    <property type="term" value="F:DNA binding"/>
    <property type="evidence" value="ECO:0007669"/>
    <property type="project" value="InterPro"/>
</dbReference>
<dbReference type="STRING" id="1429867.A0A0G4PG77"/>
<dbReference type="SUPFAM" id="SSF47802">
    <property type="entry name" value="DNA polymerase beta, N-terminal domain-like"/>
    <property type="match status" value="1"/>
</dbReference>
<dbReference type="InterPro" id="IPR001357">
    <property type="entry name" value="BRCT_dom"/>
</dbReference>
<evidence type="ECO:0000256" key="4">
    <source>
        <dbReference type="ARBA" id="ARBA00022695"/>
    </source>
</evidence>
<dbReference type="InterPro" id="IPR027421">
    <property type="entry name" value="DNA_pol_lamdba_lyase_dom_sf"/>
</dbReference>
<keyword evidence="3" id="KW-0808">Transferase</keyword>
<reference evidence="9 10" key="1">
    <citation type="journal article" date="2014" name="Nat. Commun.">
        <title>Multiple recent horizontal transfers of a large genomic region in cheese making fungi.</title>
        <authorList>
            <person name="Cheeseman K."/>
            <person name="Ropars J."/>
            <person name="Renault P."/>
            <person name="Dupont J."/>
            <person name="Gouzy J."/>
            <person name="Branca A."/>
            <person name="Abraham A.L."/>
            <person name="Ceppi M."/>
            <person name="Conseiller E."/>
            <person name="Debuchy R."/>
            <person name="Malagnac F."/>
            <person name="Goarin A."/>
            <person name="Silar P."/>
            <person name="Lacoste S."/>
            <person name="Sallet E."/>
            <person name="Bensimon A."/>
            <person name="Giraud T."/>
            <person name="Brygoo Y."/>
        </authorList>
    </citation>
    <scope>NUCLEOTIDE SEQUENCE [LARGE SCALE GENOMIC DNA]</scope>
    <source>
        <strain evidence="10">FM 013</strain>
    </source>
</reference>
<dbReference type="Gene3D" id="1.10.150.20">
    <property type="entry name" value="5' to 3' exonuclease, C-terminal subdomain"/>
    <property type="match status" value="1"/>
</dbReference>
<evidence type="ECO:0000313" key="9">
    <source>
        <dbReference type="EMBL" id="CRL25312.1"/>
    </source>
</evidence>
<gene>
    <name evidence="9" type="ORF">PCAMFM013_S014g000208</name>
</gene>
<dbReference type="GO" id="GO:0046872">
    <property type="term" value="F:metal ion binding"/>
    <property type="evidence" value="ECO:0007669"/>
    <property type="project" value="UniProtKB-KW"/>
</dbReference>
<dbReference type="GO" id="GO:0005634">
    <property type="term" value="C:nucleus"/>
    <property type="evidence" value="ECO:0007669"/>
    <property type="project" value="UniProtKB-SubCell"/>
</dbReference>
<evidence type="ECO:0000256" key="5">
    <source>
        <dbReference type="ARBA" id="ARBA00022723"/>
    </source>
</evidence>
<feature type="compositionally biased region" description="Basic and acidic residues" evidence="7">
    <location>
        <begin position="133"/>
        <end position="146"/>
    </location>
</feature>
<dbReference type="PANTHER" id="PTHR11276">
    <property type="entry name" value="DNA POLYMERASE TYPE-X FAMILY MEMBER"/>
    <property type="match status" value="1"/>
</dbReference>
<dbReference type="SUPFAM" id="SSF81585">
    <property type="entry name" value="PsbU/PolX domain-like"/>
    <property type="match status" value="1"/>
</dbReference>
<keyword evidence="6" id="KW-0539">Nucleus</keyword>
<feature type="region of interest" description="Disordered" evidence="7">
    <location>
        <begin position="615"/>
        <end position="636"/>
    </location>
</feature>
<name>A0A0G4PG77_PENC3</name>
<dbReference type="EMBL" id="HG793147">
    <property type="protein sequence ID" value="CRL25312.1"/>
    <property type="molecule type" value="Genomic_DNA"/>
</dbReference>
<dbReference type="PRINTS" id="PR00869">
    <property type="entry name" value="DNAPOLX"/>
</dbReference>
<organism evidence="9 10">
    <name type="scientific">Penicillium camemberti (strain FM 013)</name>
    <dbReference type="NCBI Taxonomy" id="1429867"/>
    <lineage>
        <taxon>Eukaryota</taxon>
        <taxon>Fungi</taxon>
        <taxon>Dikarya</taxon>
        <taxon>Ascomycota</taxon>
        <taxon>Pezizomycotina</taxon>
        <taxon>Eurotiomycetes</taxon>
        <taxon>Eurotiomycetidae</taxon>
        <taxon>Eurotiales</taxon>
        <taxon>Aspergillaceae</taxon>
        <taxon>Penicillium</taxon>
    </lineage>
</organism>